<feature type="transmembrane region" description="Helical" evidence="2">
    <location>
        <begin position="323"/>
        <end position="344"/>
    </location>
</feature>
<accession>A0AAW1Q5H1</accession>
<reference evidence="3 4" key="1">
    <citation type="journal article" date="2024" name="Nat. Commun.">
        <title>Phylogenomics reveals the evolutionary origins of lichenization in chlorophyte algae.</title>
        <authorList>
            <person name="Puginier C."/>
            <person name="Libourel C."/>
            <person name="Otte J."/>
            <person name="Skaloud P."/>
            <person name="Haon M."/>
            <person name="Grisel S."/>
            <person name="Petersen M."/>
            <person name="Berrin J.G."/>
            <person name="Delaux P.M."/>
            <person name="Dal Grande F."/>
            <person name="Keller J."/>
        </authorList>
    </citation>
    <scope>NUCLEOTIDE SEQUENCE [LARGE SCALE GENOMIC DNA]</scope>
    <source>
        <strain evidence="3 4">SAG 2043</strain>
    </source>
</reference>
<evidence type="ECO:0000313" key="4">
    <source>
        <dbReference type="Proteomes" id="UP001489004"/>
    </source>
</evidence>
<dbReference type="AlphaFoldDB" id="A0AAW1Q5H1"/>
<keyword evidence="2" id="KW-0812">Transmembrane</keyword>
<sequence>MPVSILRQGPCCPVRAPDRLTTPLARSERICLLPNKRGSQHHTSLRSQPLCRARLPDSTDFDDEYSGIAGPQSELDQAPVEAQAEAASSSGQASLAVTGLAANPSSFTTARQLVNTTAVLLRNKFWTIASIYLLADAAIFVLHRTSHRLTNALAIMFLGDDITQQSIGNLWWLTTNQEIANFASGYQWLVLLLFVLVFPLNVLFRTWAASATVLLCSDPATSKDPSPQRIIAVPPLRQVVATLKELWPRVKRVWPIVFVVDLLVAVRVLPLQALSLLVVTLFWTAPRIIDLQLANPVAVLEGAPGDLALARSARLAKPLRKALLWPFLLVILATRIVGPIRGLLLSRIPQRLYSQVPEVPIVVYLATVLVSVFFNRFQDLLPVVAYQAAIHKETSSGSDSSSTKEAKH</sequence>
<protein>
    <submittedName>
        <fullName evidence="3">Uncharacterized protein</fullName>
    </submittedName>
</protein>
<name>A0AAW1Q5H1_9CHLO</name>
<feature type="transmembrane region" description="Helical" evidence="2">
    <location>
        <begin position="356"/>
        <end position="374"/>
    </location>
</feature>
<keyword evidence="4" id="KW-1185">Reference proteome</keyword>
<organism evidence="3 4">
    <name type="scientific">[Myrmecia] bisecta</name>
    <dbReference type="NCBI Taxonomy" id="41462"/>
    <lineage>
        <taxon>Eukaryota</taxon>
        <taxon>Viridiplantae</taxon>
        <taxon>Chlorophyta</taxon>
        <taxon>core chlorophytes</taxon>
        <taxon>Trebouxiophyceae</taxon>
        <taxon>Trebouxiales</taxon>
        <taxon>Trebouxiaceae</taxon>
        <taxon>Myrmecia</taxon>
    </lineage>
</organism>
<proteinExistence type="predicted"/>
<dbReference type="EMBL" id="JALJOR010000005">
    <property type="protein sequence ID" value="KAK9817131.1"/>
    <property type="molecule type" value="Genomic_DNA"/>
</dbReference>
<feature type="transmembrane region" description="Helical" evidence="2">
    <location>
        <begin position="253"/>
        <end position="283"/>
    </location>
</feature>
<evidence type="ECO:0000256" key="1">
    <source>
        <dbReference type="SAM" id="MobiDB-lite"/>
    </source>
</evidence>
<feature type="transmembrane region" description="Helical" evidence="2">
    <location>
        <begin position="185"/>
        <end position="204"/>
    </location>
</feature>
<keyword evidence="2" id="KW-0472">Membrane</keyword>
<feature type="transmembrane region" description="Helical" evidence="2">
    <location>
        <begin position="125"/>
        <end position="143"/>
    </location>
</feature>
<evidence type="ECO:0000256" key="2">
    <source>
        <dbReference type="SAM" id="Phobius"/>
    </source>
</evidence>
<comment type="caution">
    <text evidence="3">The sequence shown here is derived from an EMBL/GenBank/DDBJ whole genome shotgun (WGS) entry which is preliminary data.</text>
</comment>
<gene>
    <name evidence="3" type="ORF">WJX72_010003</name>
</gene>
<feature type="region of interest" description="Disordered" evidence="1">
    <location>
        <begin position="62"/>
        <end position="83"/>
    </location>
</feature>
<evidence type="ECO:0000313" key="3">
    <source>
        <dbReference type="EMBL" id="KAK9817131.1"/>
    </source>
</evidence>
<dbReference type="Proteomes" id="UP001489004">
    <property type="component" value="Unassembled WGS sequence"/>
</dbReference>
<keyword evidence="2" id="KW-1133">Transmembrane helix</keyword>